<dbReference type="InterPro" id="IPR056635">
    <property type="entry name" value="DUF7733"/>
</dbReference>
<keyword evidence="2" id="KW-0472">Membrane</keyword>
<feature type="transmembrane region" description="Helical" evidence="2">
    <location>
        <begin position="115"/>
        <end position="133"/>
    </location>
</feature>
<protein>
    <recommendedName>
        <fullName evidence="3">DUF7733 domain-containing protein</fullName>
    </recommendedName>
</protein>
<evidence type="ECO:0000259" key="3">
    <source>
        <dbReference type="Pfam" id="PF24867"/>
    </source>
</evidence>
<dbReference type="Pfam" id="PF24867">
    <property type="entry name" value="DUF7733"/>
    <property type="match status" value="1"/>
</dbReference>
<proteinExistence type="predicted"/>
<sequence>NPARTYSHPQIPRSLPHVPLSPPHSLNSHLPFPSSLLSRVKRRKEREKMSGGVGPTCSDISLPKEQESIHKEAWDPKQGGVGRRKAAAFLSLRQLNALAVVIIFSASGMVCAEDLAFVVFSIMYMYFISRVAFPRMGGAGDAAVFGPENRVLRLYVLFAAMIGLFLPIAYILEGFFEEDKEGIKAASPHVFLLASQVFMEGVAANDRFSTPIRVFVPVFYNSRRIFTLTEWLRDEFAKEDKEYSGSVRRLMVGRALAVANMALWSFNLFGFLLPVYLPRAFKRYYSLYKSKD</sequence>
<evidence type="ECO:0000256" key="2">
    <source>
        <dbReference type="SAM" id="Phobius"/>
    </source>
</evidence>
<reference evidence="4" key="1">
    <citation type="submission" date="2023-03" db="UniProtKB">
        <authorList>
            <consortium name="EnsemblPlants"/>
        </authorList>
    </citation>
    <scope>IDENTIFICATION</scope>
</reference>
<feature type="domain" description="DUF7733" evidence="3">
    <location>
        <begin position="91"/>
        <end position="285"/>
    </location>
</feature>
<feature type="compositionally biased region" description="Low complexity" evidence="1">
    <location>
        <begin position="12"/>
        <end position="32"/>
    </location>
</feature>
<dbReference type="PANTHER" id="PTHR33829:SF1">
    <property type="entry name" value="TRANSMEMBRANE PROTEIN"/>
    <property type="match status" value="1"/>
</dbReference>
<feature type="transmembrane region" description="Helical" evidence="2">
    <location>
        <begin position="86"/>
        <end position="109"/>
    </location>
</feature>
<dbReference type="AlphaFoldDB" id="A0A9I9CMI6"/>
<name>A0A9I9CMI6_CUCME</name>
<accession>A0A9I9CMI6</accession>
<dbReference type="PANTHER" id="PTHR33829">
    <property type="entry name" value="OSJNBA0044M19.10 PROTEIN"/>
    <property type="match status" value="1"/>
</dbReference>
<feature type="transmembrane region" description="Helical" evidence="2">
    <location>
        <begin position="255"/>
        <end position="277"/>
    </location>
</feature>
<dbReference type="EnsemblPlants" id="MELO3C005829.2.1">
    <property type="protein sequence ID" value="MELO3C005829.2.1"/>
    <property type="gene ID" value="MELO3C005829.2"/>
</dbReference>
<feature type="region of interest" description="Disordered" evidence="1">
    <location>
        <begin position="1"/>
        <end position="32"/>
    </location>
</feature>
<feature type="transmembrane region" description="Helical" evidence="2">
    <location>
        <begin position="154"/>
        <end position="172"/>
    </location>
</feature>
<organism evidence="4">
    <name type="scientific">Cucumis melo</name>
    <name type="common">Muskmelon</name>
    <dbReference type="NCBI Taxonomy" id="3656"/>
    <lineage>
        <taxon>Eukaryota</taxon>
        <taxon>Viridiplantae</taxon>
        <taxon>Streptophyta</taxon>
        <taxon>Embryophyta</taxon>
        <taxon>Tracheophyta</taxon>
        <taxon>Spermatophyta</taxon>
        <taxon>Magnoliopsida</taxon>
        <taxon>eudicotyledons</taxon>
        <taxon>Gunneridae</taxon>
        <taxon>Pentapetalae</taxon>
        <taxon>rosids</taxon>
        <taxon>fabids</taxon>
        <taxon>Cucurbitales</taxon>
        <taxon>Cucurbitaceae</taxon>
        <taxon>Benincaseae</taxon>
        <taxon>Cucumis</taxon>
    </lineage>
</organism>
<keyword evidence="2" id="KW-1133">Transmembrane helix</keyword>
<evidence type="ECO:0000313" key="4">
    <source>
        <dbReference type="EnsemblPlants" id="MELO3C005829.2.1"/>
    </source>
</evidence>
<keyword evidence="2" id="KW-0812">Transmembrane</keyword>
<dbReference type="Gramene" id="MELO3C005829.2.1">
    <property type="protein sequence ID" value="MELO3C005829.2.1"/>
    <property type="gene ID" value="MELO3C005829.2"/>
</dbReference>
<evidence type="ECO:0000256" key="1">
    <source>
        <dbReference type="SAM" id="MobiDB-lite"/>
    </source>
</evidence>